<dbReference type="AlphaFoldDB" id="A0A5N7MAY8"/>
<evidence type="ECO:0000256" key="1">
    <source>
        <dbReference type="SAM" id="SignalP"/>
    </source>
</evidence>
<keyword evidence="1" id="KW-0732">Signal</keyword>
<feature type="chain" id="PRO_5024373063" evidence="1">
    <location>
        <begin position="26"/>
        <end position="361"/>
    </location>
</feature>
<dbReference type="OrthoDB" id="9960664at2"/>
<accession>A0A5N7MAY8</accession>
<evidence type="ECO:0000313" key="2">
    <source>
        <dbReference type="EMBL" id="MPR24091.1"/>
    </source>
</evidence>
<evidence type="ECO:0000313" key="3">
    <source>
        <dbReference type="Proteomes" id="UP000403266"/>
    </source>
</evidence>
<dbReference type="RefSeq" id="WP_152709001.1">
    <property type="nucleotide sequence ID" value="NZ_VOSK01000003.1"/>
</dbReference>
<organism evidence="2 3">
    <name type="scientific">Microvirga tunisiensis</name>
    <dbReference type="NCBI Taxonomy" id="2108360"/>
    <lineage>
        <taxon>Bacteria</taxon>
        <taxon>Pseudomonadati</taxon>
        <taxon>Pseudomonadota</taxon>
        <taxon>Alphaproteobacteria</taxon>
        <taxon>Hyphomicrobiales</taxon>
        <taxon>Methylobacteriaceae</taxon>
        <taxon>Microvirga</taxon>
    </lineage>
</organism>
<name>A0A5N7MAY8_9HYPH</name>
<proteinExistence type="predicted"/>
<dbReference type="EMBL" id="VOSK01000003">
    <property type="protein sequence ID" value="MPR24091.1"/>
    <property type="molecule type" value="Genomic_DNA"/>
</dbReference>
<feature type="signal peptide" evidence="1">
    <location>
        <begin position="1"/>
        <end position="25"/>
    </location>
</feature>
<reference evidence="2 3" key="1">
    <citation type="journal article" date="2019" name="Syst. Appl. Microbiol.">
        <title>Microvirga tunisiensis sp. nov., a root nodule symbiotic bacterium isolated from Lupinus micranthus and L. luteus grown in Northern Tunisia.</title>
        <authorList>
            <person name="Msaddak A."/>
            <person name="Rejili M."/>
            <person name="Duran D."/>
            <person name="Mars M."/>
            <person name="Palacios J.M."/>
            <person name="Ruiz-Argueso T."/>
            <person name="Rey L."/>
            <person name="Imperial J."/>
        </authorList>
    </citation>
    <scope>NUCLEOTIDE SEQUENCE [LARGE SCALE GENOMIC DNA]</scope>
    <source>
        <strain evidence="2 3">Lmie10</strain>
    </source>
</reference>
<gene>
    <name evidence="2" type="ORF">FS320_02340</name>
</gene>
<keyword evidence="3" id="KW-1185">Reference proteome</keyword>
<protein>
    <submittedName>
        <fullName evidence="2">Uncharacterized protein</fullName>
    </submittedName>
</protein>
<dbReference type="Proteomes" id="UP000403266">
    <property type="component" value="Unassembled WGS sequence"/>
</dbReference>
<comment type="caution">
    <text evidence="2">The sequence shown here is derived from an EMBL/GenBank/DDBJ whole genome shotgun (WGS) entry which is preliminary data.</text>
</comment>
<sequence length="361" mass="37154">MFSRHFLSTVIAGASLFIGVSSALADQTSEDVVRKFLGLEIPGATGNMSSEGQTVTVSGLKVAIPKNGTQEWVSAGKIVFENVAVTGSEASIGALIATGVAMTAPDSTVQIGTLSAKAVGTRNLGKTPLTTDRIGDLVLSDVIYRQAAGHLLKVQSYRTSYSVGTEGDLTGRIDVDGLAFGTLLDNAGTASTQSGRISLVLAGNQKTGDLRVSDIGISLPTMAEVTGSVELTGVDLTGRTLDLGQVLTVGRIRSARLTYRDAGVVAQFLKILPASSRDTELRAALLQLAPLLGGKAGQLTDFVVAYTGNLAPLTIEANPVQPVSISELIGGFKNATDTLSGLRAKLSLDGSQVVVDASAGH</sequence>